<dbReference type="AlphaFoldDB" id="R6MXW9"/>
<accession>R6MXW9</accession>
<comment type="caution">
    <text evidence="1">The sequence shown here is derived from an EMBL/GenBank/DDBJ whole genome shotgun (WGS) entry which is preliminary data.</text>
</comment>
<organism evidence="1 2">
    <name type="scientific">[Clostridium] leptum CAG:27</name>
    <dbReference type="NCBI Taxonomy" id="1263068"/>
    <lineage>
        <taxon>Bacteria</taxon>
        <taxon>Bacillati</taxon>
        <taxon>Bacillota</taxon>
        <taxon>Clostridia</taxon>
        <taxon>Eubacteriales</taxon>
        <taxon>Oscillospiraceae</taxon>
        <taxon>Oscillospiraceae incertae sedis</taxon>
    </lineage>
</organism>
<proteinExistence type="predicted"/>
<protein>
    <submittedName>
        <fullName evidence="1">Uncharacterized protein</fullName>
    </submittedName>
</protein>
<evidence type="ECO:0000313" key="1">
    <source>
        <dbReference type="EMBL" id="CDC04558.1"/>
    </source>
</evidence>
<name>R6MXW9_9FIRM</name>
<sequence>MKLYTIDNALLTECPEIRIGDKVYPLDDRQKTAEKVMKLIPEDGADSRKESMKMIREAFALVFGKEHAQEIEDMNLRYPAYLRLFETVIAAMSGEEPEDVAKRFQSSENRLSK</sequence>
<dbReference type="EMBL" id="CBEP010000062">
    <property type="protein sequence ID" value="CDC04558.1"/>
    <property type="molecule type" value="Genomic_DNA"/>
</dbReference>
<gene>
    <name evidence="1" type="ORF">BN578_00004</name>
</gene>
<dbReference type="Proteomes" id="UP000018168">
    <property type="component" value="Unassembled WGS sequence"/>
</dbReference>
<evidence type="ECO:0000313" key="2">
    <source>
        <dbReference type="Proteomes" id="UP000018168"/>
    </source>
</evidence>
<reference evidence="1" key="1">
    <citation type="submission" date="2012-11" db="EMBL/GenBank/DDBJ databases">
        <title>Dependencies among metagenomic species, viruses, plasmids and units of genetic variation.</title>
        <authorList>
            <person name="Nielsen H.B."/>
            <person name="Almeida M."/>
            <person name="Juncker A.S."/>
            <person name="Rasmussen S."/>
            <person name="Li J."/>
            <person name="Sunagawa S."/>
            <person name="Plichta D."/>
            <person name="Gautier L."/>
            <person name="Le Chatelier E."/>
            <person name="Peletier E."/>
            <person name="Bonde I."/>
            <person name="Nielsen T."/>
            <person name="Manichanh C."/>
            <person name="Arumugam M."/>
            <person name="Batto J."/>
            <person name="Santos M.B.Q.D."/>
            <person name="Blom N."/>
            <person name="Borruel N."/>
            <person name="Burgdorf K.S."/>
            <person name="Boumezbeur F."/>
            <person name="Casellas F."/>
            <person name="Dore J."/>
            <person name="Guarner F."/>
            <person name="Hansen T."/>
            <person name="Hildebrand F."/>
            <person name="Kaas R.S."/>
            <person name="Kennedy S."/>
            <person name="Kristiansen K."/>
            <person name="Kultima J.R."/>
            <person name="Leonard P."/>
            <person name="Levenez F."/>
            <person name="Lund O."/>
            <person name="Moumen B."/>
            <person name="Le Paslier D."/>
            <person name="Pons N."/>
            <person name="Pedersen O."/>
            <person name="Prifti E."/>
            <person name="Qin J."/>
            <person name="Raes J."/>
            <person name="Tap J."/>
            <person name="Tims S."/>
            <person name="Ussery D.W."/>
            <person name="Yamada T."/>
            <person name="MetaHit consortium"/>
            <person name="Renault P."/>
            <person name="Sicheritz-Ponten T."/>
            <person name="Bork P."/>
            <person name="Wang J."/>
            <person name="Brunak S."/>
            <person name="Ehrlich S.D."/>
        </authorList>
    </citation>
    <scope>NUCLEOTIDE SEQUENCE [LARGE SCALE GENOMIC DNA]</scope>
</reference>